<evidence type="ECO:0000313" key="1">
    <source>
        <dbReference type="EMBL" id="SFV61676.1"/>
    </source>
</evidence>
<accession>A0A1W1C7C0</accession>
<organism evidence="1">
    <name type="scientific">hydrothermal vent metagenome</name>
    <dbReference type="NCBI Taxonomy" id="652676"/>
    <lineage>
        <taxon>unclassified sequences</taxon>
        <taxon>metagenomes</taxon>
        <taxon>ecological metagenomes</taxon>
    </lineage>
</organism>
<reference evidence="1" key="1">
    <citation type="submission" date="2016-10" db="EMBL/GenBank/DDBJ databases">
        <authorList>
            <person name="de Groot N.N."/>
        </authorList>
    </citation>
    <scope>NUCLEOTIDE SEQUENCE</scope>
</reference>
<gene>
    <name evidence="1" type="ORF">MNB_SV-6-1008</name>
</gene>
<dbReference type="AlphaFoldDB" id="A0A1W1C7C0"/>
<dbReference type="EMBL" id="FPHC01000064">
    <property type="protein sequence ID" value="SFV61676.1"/>
    <property type="molecule type" value="Genomic_DNA"/>
</dbReference>
<name>A0A1W1C7C0_9ZZZZ</name>
<protein>
    <recommendedName>
        <fullName evidence="2">Cytochrome c domain-containing protein</fullName>
    </recommendedName>
</protein>
<evidence type="ECO:0008006" key="2">
    <source>
        <dbReference type="Google" id="ProtNLM"/>
    </source>
</evidence>
<sequence length="110" mass="13028">MVKYVVWLLLLTISLIGSDAYERNCVECHSRLPMSLQKMFMEYLSVYSGEKNTKAALKHFMRFPRQDTSLMSALFLKNFVLKKPLKISEKELNEAIDIYWERYKVIGKLR</sequence>
<proteinExistence type="predicted"/>